<reference evidence="2 3" key="1">
    <citation type="journal article" date="2018" name="Mol. Biol. Evol.">
        <title>Broad Genomic Sampling Reveals a Smut Pathogenic Ancestry of the Fungal Clade Ustilaginomycotina.</title>
        <authorList>
            <person name="Kijpornyongpan T."/>
            <person name="Mondo S.J."/>
            <person name="Barry K."/>
            <person name="Sandor L."/>
            <person name="Lee J."/>
            <person name="Lipzen A."/>
            <person name="Pangilinan J."/>
            <person name="LaButti K."/>
            <person name="Hainaut M."/>
            <person name="Henrissat B."/>
            <person name="Grigoriev I.V."/>
            <person name="Spatafora J.W."/>
            <person name="Aime M.C."/>
        </authorList>
    </citation>
    <scope>NUCLEOTIDE SEQUENCE [LARGE SCALE GENOMIC DNA]</scope>
    <source>
        <strain evidence="2 3">MCA 3882</strain>
    </source>
</reference>
<protein>
    <submittedName>
        <fullName evidence="2">Uncharacterized protein</fullName>
    </submittedName>
</protein>
<accession>A0A316V1F7</accession>
<keyword evidence="1" id="KW-0812">Transmembrane</keyword>
<name>A0A316V1F7_9BASI</name>
<evidence type="ECO:0000313" key="2">
    <source>
        <dbReference type="EMBL" id="PWN31302.1"/>
    </source>
</evidence>
<sequence length="85" mass="9757">MESAAQRISKPDVFAQRDIMEKTHRVRVFSACLVQRQYPFRNKGRVLPTQGHEELVLSVSIQWLLSFAFGSIYFNLVCIDKGGQL</sequence>
<gene>
    <name evidence="2" type="ORF">FA14DRAFT_28752</name>
</gene>
<keyword evidence="1" id="KW-0472">Membrane</keyword>
<dbReference type="Proteomes" id="UP000245771">
    <property type="component" value="Unassembled WGS sequence"/>
</dbReference>
<organism evidence="2 3">
    <name type="scientific">Meira miltonrushii</name>
    <dbReference type="NCBI Taxonomy" id="1280837"/>
    <lineage>
        <taxon>Eukaryota</taxon>
        <taxon>Fungi</taxon>
        <taxon>Dikarya</taxon>
        <taxon>Basidiomycota</taxon>
        <taxon>Ustilaginomycotina</taxon>
        <taxon>Exobasidiomycetes</taxon>
        <taxon>Exobasidiales</taxon>
        <taxon>Brachybasidiaceae</taxon>
        <taxon>Meira</taxon>
    </lineage>
</organism>
<proteinExistence type="predicted"/>
<evidence type="ECO:0000256" key="1">
    <source>
        <dbReference type="SAM" id="Phobius"/>
    </source>
</evidence>
<evidence type="ECO:0000313" key="3">
    <source>
        <dbReference type="Proteomes" id="UP000245771"/>
    </source>
</evidence>
<keyword evidence="1" id="KW-1133">Transmembrane helix</keyword>
<dbReference type="RefSeq" id="XP_025351604.1">
    <property type="nucleotide sequence ID" value="XM_025502134.1"/>
</dbReference>
<dbReference type="AlphaFoldDB" id="A0A316V1F7"/>
<keyword evidence="3" id="KW-1185">Reference proteome</keyword>
<feature type="transmembrane region" description="Helical" evidence="1">
    <location>
        <begin position="55"/>
        <end position="79"/>
    </location>
</feature>
<dbReference type="GeneID" id="37023915"/>
<dbReference type="InParanoid" id="A0A316V1F7"/>
<dbReference type="EMBL" id="KZ819612">
    <property type="protein sequence ID" value="PWN31302.1"/>
    <property type="molecule type" value="Genomic_DNA"/>
</dbReference>